<dbReference type="EMBL" id="AP015042">
    <property type="protein sequence ID" value="BAT97099.1"/>
    <property type="molecule type" value="Genomic_DNA"/>
</dbReference>
<sequence length="96" mass="11000">MYMDDGMKHEDAATIFLNLSHSSNSYMKHIENYFGTSLVCHMKHPTKESMGQVDPKQRKQKTMLGVHILGNLLPITFNNLLAHERAHIHVEMGSQH</sequence>
<name>A0A0S3SWG0_PHAAN</name>
<dbReference type="Proteomes" id="UP000291084">
    <property type="component" value="Chromosome 9"/>
</dbReference>
<accession>A0A0S3SWG0</accession>
<proteinExistence type="predicted"/>
<evidence type="ECO:0000313" key="2">
    <source>
        <dbReference type="Proteomes" id="UP000291084"/>
    </source>
</evidence>
<organism evidence="1 2">
    <name type="scientific">Vigna angularis var. angularis</name>
    <dbReference type="NCBI Taxonomy" id="157739"/>
    <lineage>
        <taxon>Eukaryota</taxon>
        <taxon>Viridiplantae</taxon>
        <taxon>Streptophyta</taxon>
        <taxon>Embryophyta</taxon>
        <taxon>Tracheophyta</taxon>
        <taxon>Spermatophyta</taxon>
        <taxon>Magnoliopsida</taxon>
        <taxon>eudicotyledons</taxon>
        <taxon>Gunneridae</taxon>
        <taxon>Pentapetalae</taxon>
        <taxon>rosids</taxon>
        <taxon>fabids</taxon>
        <taxon>Fabales</taxon>
        <taxon>Fabaceae</taxon>
        <taxon>Papilionoideae</taxon>
        <taxon>50 kb inversion clade</taxon>
        <taxon>NPAAA clade</taxon>
        <taxon>indigoferoid/millettioid clade</taxon>
        <taxon>Phaseoleae</taxon>
        <taxon>Vigna</taxon>
    </lineage>
</organism>
<evidence type="ECO:0000313" key="1">
    <source>
        <dbReference type="EMBL" id="BAT97099.1"/>
    </source>
</evidence>
<reference evidence="1 2" key="1">
    <citation type="journal article" date="2015" name="Sci. Rep.">
        <title>The power of single molecule real-time sequencing technology in the de novo assembly of a eukaryotic genome.</title>
        <authorList>
            <person name="Sakai H."/>
            <person name="Naito K."/>
            <person name="Ogiso-Tanaka E."/>
            <person name="Takahashi Y."/>
            <person name="Iseki K."/>
            <person name="Muto C."/>
            <person name="Satou K."/>
            <person name="Teruya K."/>
            <person name="Shiroma A."/>
            <person name="Shimoji M."/>
            <person name="Hirano T."/>
            <person name="Itoh T."/>
            <person name="Kaga A."/>
            <person name="Tomooka N."/>
        </authorList>
    </citation>
    <scope>NUCLEOTIDE SEQUENCE [LARGE SCALE GENOMIC DNA]</scope>
    <source>
        <strain evidence="2">cv. Shumari</strain>
    </source>
</reference>
<dbReference type="AlphaFoldDB" id="A0A0S3SWG0"/>
<keyword evidence="2" id="KW-1185">Reference proteome</keyword>
<protein>
    <submittedName>
        <fullName evidence="1">Uncharacterized protein</fullName>
    </submittedName>
</protein>
<gene>
    <name evidence="1" type="primary">Vigan.09G045500</name>
    <name evidence="1" type="ORF">VIGAN_09045500</name>
</gene>